<evidence type="ECO:0000313" key="14">
    <source>
        <dbReference type="Proteomes" id="UP000481153"/>
    </source>
</evidence>
<gene>
    <name evidence="13" type="ORF">Ae201684_006803</name>
</gene>
<dbReference type="PANTHER" id="PTHR11705">
    <property type="entry name" value="PROTEASE FAMILY M14 CARBOXYPEPTIDASE A,B"/>
    <property type="match status" value="1"/>
</dbReference>
<dbReference type="Proteomes" id="UP000481153">
    <property type="component" value="Unassembled WGS sequence"/>
</dbReference>
<dbReference type="GO" id="GO:0008270">
    <property type="term" value="F:zinc ion binding"/>
    <property type="evidence" value="ECO:0007669"/>
    <property type="project" value="InterPro"/>
</dbReference>
<dbReference type="InterPro" id="IPR000834">
    <property type="entry name" value="Peptidase_M14"/>
</dbReference>
<dbReference type="SUPFAM" id="SSF53187">
    <property type="entry name" value="Zn-dependent exopeptidases"/>
    <property type="match status" value="1"/>
</dbReference>
<proteinExistence type="inferred from homology"/>
<evidence type="ECO:0000256" key="2">
    <source>
        <dbReference type="ARBA" id="ARBA00005988"/>
    </source>
</evidence>
<name>A0A6G0XA42_9STRA</name>
<comment type="caution">
    <text evidence="13">The sequence shown here is derived from an EMBL/GenBank/DDBJ whole genome shotgun (WGS) entry which is preliminary data.</text>
</comment>
<evidence type="ECO:0000256" key="11">
    <source>
        <dbReference type="SAM" id="SignalP"/>
    </source>
</evidence>
<comment type="similarity">
    <text evidence="2 10">Belongs to the peptidase M14 family.</text>
</comment>
<dbReference type="GO" id="GO:0006508">
    <property type="term" value="P:proteolysis"/>
    <property type="evidence" value="ECO:0007669"/>
    <property type="project" value="UniProtKB-KW"/>
</dbReference>
<reference evidence="13 14" key="1">
    <citation type="submission" date="2019-07" db="EMBL/GenBank/DDBJ databases">
        <title>Genomics analysis of Aphanomyces spp. identifies a new class of oomycete effector associated with host adaptation.</title>
        <authorList>
            <person name="Gaulin E."/>
        </authorList>
    </citation>
    <scope>NUCLEOTIDE SEQUENCE [LARGE SCALE GENOMIC DNA]</scope>
    <source>
        <strain evidence="13 14">ATCC 201684</strain>
    </source>
</reference>
<evidence type="ECO:0000256" key="8">
    <source>
        <dbReference type="ARBA" id="ARBA00022833"/>
    </source>
</evidence>
<evidence type="ECO:0000256" key="9">
    <source>
        <dbReference type="ARBA" id="ARBA00023049"/>
    </source>
</evidence>
<evidence type="ECO:0000256" key="5">
    <source>
        <dbReference type="ARBA" id="ARBA00022723"/>
    </source>
</evidence>
<evidence type="ECO:0000256" key="1">
    <source>
        <dbReference type="ARBA" id="ARBA00001947"/>
    </source>
</evidence>
<keyword evidence="5" id="KW-0479">Metal-binding</keyword>
<organism evidence="13 14">
    <name type="scientific">Aphanomyces euteiches</name>
    <dbReference type="NCBI Taxonomy" id="100861"/>
    <lineage>
        <taxon>Eukaryota</taxon>
        <taxon>Sar</taxon>
        <taxon>Stramenopiles</taxon>
        <taxon>Oomycota</taxon>
        <taxon>Saprolegniomycetes</taxon>
        <taxon>Saprolegniales</taxon>
        <taxon>Verrucalvaceae</taxon>
        <taxon>Aphanomyces</taxon>
    </lineage>
</organism>
<evidence type="ECO:0000256" key="3">
    <source>
        <dbReference type="ARBA" id="ARBA00022645"/>
    </source>
</evidence>
<evidence type="ECO:0000259" key="12">
    <source>
        <dbReference type="PROSITE" id="PS52035"/>
    </source>
</evidence>
<accession>A0A6G0XA42</accession>
<keyword evidence="3" id="KW-0121">Carboxypeptidase</keyword>
<sequence length="355" mass="38826">MGSIAWLALLLVVQSATLLALTTARQSTDPDSSQDASQQEVVDIAACHKRSQARMNQSAVVDGLHPFFDCFRSYKQVDLFLEGFVASHPTYISKVHVTTTVEGRKVFGYKLSSGAEVSRRVLYIQGGIHPREWIAISSTVYAIVKLALAHFDVVVVPLVNIDGYRFTWASPTNRLWRKNSHGVDLNRNFGPVELFQLSDDVGSETYPGPSAMSEPETQGIANYLTTLPSLSGTLDIHTNAGMVLRPLSVKREPLEGDHETKMERVGAAVAEAMNGGHGKYVSLPGYELYQGALYAGTFKDMVYLSLRQTPSLTIELKGGDGFIAPSSSIRPAGDELVEAIHAFATQMLEYDTIKL</sequence>
<keyword evidence="4" id="KW-0645">Protease</keyword>
<keyword evidence="9" id="KW-0482">Metalloprotease</keyword>
<keyword evidence="6 11" id="KW-0732">Signal</keyword>
<dbReference type="Pfam" id="PF00246">
    <property type="entry name" value="Peptidase_M14"/>
    <property type="match status" value="1"/>
</dbReference>
<dbReference type="EMBL" id="VJMJ01000085">
    <property type="protein sequence ID" value="KAF0736992.1"/>
    <property type="molecule type" value="Genomic_DNA"/>
</dbReference>
<evidence type="ECO:0000256" key="4">
    <source>
        <dbReference type="ARBA" id="ARBA00022670"/>
    </source>
</evidence>
<feature type="chain" id="PRO_5026025989" description="Peptidase M14 domain-containing protein" evidence="11">
    <location>
        <begin position="25"/>
        <end position="355"/>
    </location>
</feature>
<dbReference type="SMART" id="SM00631">
    <property type="entry name" value="Zn_pept"/>
    <property type="match status" value="1"/>
</dbReference>
<dbReference type="PROSITE" id="PS52035">
    <property type="entry name" value="PEPTIDASE_M14"/>
    <property type="match status" value="1"/>
</dbReference>
<keyword evidence="14" id="KW-1185">Reference proteome</keyword>
<evidence type="ECO:0000313" key="13">
    <source>
        <dbReference type="EMBL" id="KAF0736992.1"/>
    </source>
</evidence>
<feature type="domain" description="Peptidase M14" evidence="12">
    <location>
        <begin position="70"/>
        <end position="347"/>
    </location>
</feature>
<evidence type="ECO:0000256" key="6">
    <source>
        <dbReference type="ARBA" id="ARBA00022729"/>
    </source>
</evidence>
<dbReference type="GO" id="GO:0005615">
    <property type="term" value="C:extracellular space"/>
    <property type="evidence" value="ECO:0007669"/>
    <property type="project" value="TreeGrafter"/>
</dbReference>
<keyword evidence="7" id="KW-0378">Hydrolase</keyword>
<dbReference type="PANTHER" id="PTHR11705:SF143">
    <property type="entry name" value="SLL0236 PROTEIN"/>
    <property type="match status" value="1"/>
</dbReference>
<feature type="signal peptide" evidence="11">
    <location>
        <begin position="1"/>
        <end position="24"/>
    </location>
</feature>
<dbReference type="Gene3D" id="3.40.630.10">
    <property type="entry name" value="Zn peptidases"/>
    <property type="match status" value="1"/>
</dbReference>
<keyword evidence="8" id="KW-0862">Zinc</keyword>
<feature type="active site" description="Proton donor/acceptor" evidence="10">
    <location>
        <position position="315"/>
    </location>
</feature>
<dbReference type="FunFam" id="3.40.630.10:FF:000084">
    <property type="entry name" value="Carboxypeptidase B2"/>
    <property type="match status" value="1"/>
</dbReference>
<dbReference type="AlphaFoldDB" id="A0A6G0XA42"/>
<comment type="cofactor">
    <cofactor evidence="1">
        <name>Zn(2+)</name>
        <dbReference type="ChEBI" id="CHEBI:29105"/>
    </cofactor>
</comment>
<evidence type="ECO:0000256" key="7">
    <source>
        <dbReference type="ARBA" id="ARBA00022801"/>
    </source>
</evidence>
<dbReference type="VEuPathDB" id="FungiDB:AeMF1_015642"/>
<dbReference type="PRINTS" id="PR00765">
    <property type="entry name" value="CRBOXYPTASEA"/>
</dbReference>
<evidence type="ECO:0000256" key="10">
    <source>
        <dbReference type="PROSITE-ProRule" id="PRU01379"/>
    </source>
</evidence>
<dbReference type="GO" id="GO:0004181">
    <property type="term" value="F:metallocarboxypeptidase activity"/>
    <property type="evidence" value="ECO:0007669"/>
    <property type="project" value="InterPro"/>
</dbReference>
<protein>
    <recommendedName>
        <fullName evidence="12">Peptidase M14 domain-containing protein</fullName>
    </recommendedName>
</protein>